<dbReference type="Gene3D" id="3.40.190.10">
    <property type="entry name" value="Periplasmic binding protein-like II"/>
    <property type="match status" value="2"/>
</dbReference>
<dbReference type="Proteomes" id="UP001620514">
    <property type="component" value="Unassembled WGS sequence"/>
</dbReference>
<feature type="compositionally biased region" description="Low complexity" evidence="5">
    <location>
        <begin position="311"/>
        <end position="320"/>
    </location>
</feature>
<keyword evidence="4" id="KW-0804">Transcription</keyword>
<dbReference type="InterPro" id="IPR000847">
    <property type="entry name" value="LysR_HTH_N"/>
</dbReference>
<dbReference type="InterPro" id="IPR036388">
    <property type="entry name" value="WH-like_DNA-bd_sf"/>
</dbReference>
<dbReference type="Pfam" id="PF00126">
    <property type="entry name" value="HTH_1"/>
    <property type="match status" value="1"/>
</dbReference>
<keyword evidence="3 7" id="KW-0238">DNA-binding</keyword>
<dbReference type="SUPFAM" id="SSF46785">
    <property type="entry name" value="Winged helix' DNA-binding domain"/>
    <property type="match status" value="1"/>
</dbReference>
<organism evidence="7 8">
    <name type="scientific">Caballeronia udeis</name>
    <dbReference type="NCBI Taxonomy" id="1232866"/>
    <lineage>
        <taxon>Bacteria</taxon>
        <taxon>Pseudomonadati</taxon>
        <taxon>Pseudomonadota</taxon>
        <taxon>Betaproteobacteria</taxon>
        <taxon>Burkholderiales</taxon>
        <taxon>Burkholderiaceae</taxon>
        <taxon>Caballeronia</taxon>
    </lineage>
</organism>
<dbReference type="CDD" id="cd05466">
    <property type="entry name" value="PBP2_LTTR_substrate"/>
    <property type="match status" value="1"/>
</dbReference>
<evidence type="ECO:0000313" key="7">
    <source>
        <dbReference type="EMBL" id="MFK4443153.1"/>
    </source>
</evidence>
<keyword evidence="8" id="KW-1185">Reference proteome</keyword>
<dbReference type="Pfam" id="PF03466">
    <property type="entry name" value="LysR_substrate"/>
    <property type="match status" value="1"/>
</dbReference>
<feature type="compositionally biased region" description="Basic and acidic residues" evidence="5">
    <location>
        <begin position="363"/>
        <end position="372"/>
    </location>
</feature>
<sequence length="372" mass="40426">MTRYHAGSSRLATFAVNIRFLETFVWLAKLQNFRLTAEKLHTTQAAVSSRIASLEESFDVRLFDRNSRSATLTPAGRKMLAYAERIVRLGEEMRREVDDADADAGLIRIGVIESIVHSWFPALMALVRERYPRLEIEVTSDTTIHLANLLRGGEIELILQTDAIAGPDFTNLPLCEFPVRWVASPKLGLSGRTLDLVDLADFPIVSFSRHSGPHATLEQLFALAVERPARINCITSVAAMIRLVADGFGVAALPPAIIQRELREGTLEVLDVSAEFPALPLMATCRAHSHPLAARIADLARQAASEFEAALHAEPAPAAKAEAKPGTSSKRGARKTGGAQTLSPAVNAGKPGRTRKSAQSKSPENKRAESKS</sequence>
<dbReference type="SUPFAM" id="SSF53850">
    <property type="entry name" value="Periplasmic binding protein-like II"/>
    <property type="match status" value="1"/>
</dbReference>
<accession>A0ABW8MHI6</accession>
<dbReference type="EMBL" id="JBIYDN010000008">
    <property type="protein sequence ID" value="MFK4443153.1"/>
    <property type="molecule type" value="Genomic_DNA"/>
</dbReference>
<dbReference type="PRINTS" id="PR00039">
    <property type="entry name" value="HTHLYSR"/>
</dbReference>
<feature type="domain" description="HTH lysR-type" evidence="6">
    <location>
        <begin position="16"/>
        <end position="73"/>
    </location>
</feature>
<comment type="similarity">
    <text evidence="1">Belongs to the LysR transcriptional regulatory family.</text>
</comment>
<protein>
    <submittedName>
        <fullName evidence="7">DNA-binding transcriptional LysR family regulator</fullName>
    </submittedName>
</protein>
<dbReference type="GO" id="GO:0003677">
    <property type="term" value="F:DNA binding"/>
    <property type="evidence" value="ECO:0007669"/>
    <property type="project" value="UniProtKB-KW"/>
</dbReference>
<gene>
    <name evidence="7" type="ORF">ABH943_003175</name>
</gene>
<evidence type="ECO:0000259" key="6">
    <source>
        <dbReference type="PROSITE" id="PS50931"/>
    </source>
</evidence>
<dbReference type="InterPro" id="IPR036390">
    <property type="entry name" value="WH_DNA-bd_sf"/>
</dbReference>
<dbReference type="Gene3D" id="1.10.10.10">
    <property type="entry name" value="Winged helix-like DNA-binding domain superfamily/Winged helix DNA-binding domain"/>
    <property type="match status" value="1"/>
</dbReference>
<evidence type="ECO:0000256" key="3">
    <source>
        <dbReference type="ARBA" id="ARBA00023125"/>
    </source>
</evidence>
<proteinExistence type="inferred from homology"/>
<evidence type="ECO:0000256" key="2">
    <source>
        <dbReference type="ARBA" id="ARBA00023015"/>
    </source>
</evidence>
<name>A0ABW8MHI6_9BURK</name>
<keyword evidence="2" id="KW-0805">Transcription regulation</keyword>
<evidence type="ECO:0000256" key="5">
    <source>
        <dbReference type="SAM" id="MobiDB-lite"/>
    </source>
</evidence>
<dbReference type="InterPro" id="IPR005119">
    <property type="entry name" value="LysR_subst-bd"/>
</dbReference>
<dbReference type="PANTHER" id="PTHR30126">
    <property type="entry name" value="HTH-TYPE TRANSCRIPTIONAL REGULATOR"/>
    <property type="match status" value="1"/>
</dbReference>
<comment type="caution">
    <text evidence="7">The sequence shown here is derived from an EMBL/GenBank/DDBJ whole genome shotgun (WGS) entry which is preliminary data.</text>
</comment>
<reference evidence="7 8" key="1">
    <citation type="submission" date="2024-11" db="EMBL/GenBank/DDBJ databases">
        <title>Using genomics to understand microbial adaptation to soil warming.</title>
        <authorList>
            <person name="Deangelis K.M. PhD."/>
        </authorList>
    </citation>
    <scope>NUCLEOTIDE SEQUENCE [LARGE SCALE GENOMIC DNA]</scope>
    <source>
        <strain evidence="7 8">GAS97</strain>
    </source>
</reference>
<feature type="region of interest" description="Disordered" evidence="5">
    <location>
        <begin position="311"/>
        <end position="372"/>
    </location>
</feature>
<evidence type="ECO:0000256" key="4">
    <source>
        <dbReference type="ARBA" id="ARBA00023163"/>
    </source>
</evidence>
<dbReference type="PROSITE" id="PS50931">
    <property type="entry name" value="HTH_LYSR"/>
    <property type="match status" value="1"/>
</dbReference>
<evidence type="ECO:0000313" key="8">
    <source>
        <dbReference type="Proteomes" id="UP001620514"/>
    </source>
</evidence>
<evidence type="ECO:0000256" key="1">
    <source>
        <dbReference type="ARBA" id="ARBA00009437"/>
    </source>
</evidence>
<dbReference type="PANTHER" id="PTHR30126:SF77">
    <property type="entry name" value="TRANSCRIPTIONAL REGULATORY PROTEIN"/>
    <property type="match status" value="1"/>
</dbReference>